<comment type="caution">
    <text evidence="2">The sequence shown here is derived from an EMBL/GenBank/DDBJ whole genome shotgun (WGS) entry which is preliminary data.</text>
</comment>
<gene>
    <name evidence="2" type="ORF">cyc_05991</name>
</gene>
<evidence type="ECO:0000313" key="3">
    <source>
        <dbReference type="Proteomes" id="UP000095192"/>
    </source>
</evidence>
<feature type="region of interest" description="Disordered" evidence="1">
    <location>
        <begin position="34"/>
        <end position="64"/>
    </location>
</feature>
<sequence>MSGSHARNRRHMALAAAAASCSSKESILGEGPLAEAEEYRRPTAPHAQHCSRVERRRGGRQRELHTKACPYVCSMGSTTYSEREGKGKAPVV</sequence>
<evidence type="ECO:0000256" key="1">
    <source>
        <dbReference type="SAM" id="MobiDB-lite"/>
    </source>
</evidence>
<dbReference type="InParanoid" id="A0A1D3DB83"/>
<protein>
    <submittedName>
        <fullName evidence="2">Uncharacterized protein</fullName>
    </submittedName>
</protein>
<dbReference type="AlphaFoldDB" id="A0A1D3DB83"/>
<dbReference type="EMBL" id="JROU02000008">
    <property type="protein sequence ID" value="OEH80685.1"/>
    <property type="molecule type" value="Genomic_DNA"/>
</dbReference>
<name>A0A1D3DB83_9EIME</name>
<reference evidence="2 3" key="1">
    <citation type="journal article" date="2016" name="BMC Genomics">
        <title>Comparative genomics reveals Cyclospora cayetanensis possesses coccidia-like metabolism and invasion components but unique surface antigens.</title>
        <authorList>
            <person name="Liu S."/>
            <person name="Wang L."/>
            <person name="Zheng H."/>
            <person name="Xu Z."/>
            <person name="Roellig D.M."/>
            <person name="Li N."/>
            <person name="Frace M.A."/>
            <person name="Tang K."/>
            <person name="Arrowood M.J."/>
            <person name="Moss D.M."/>
            <person name="Zhang L."/>
            <person name="Feng Y."/>
            <person name="Xiao L."/>
        </authorList>
    </citation>
    <scope>NUCLEOTIDE SEQUENCE [LARGE SCALE GENOMIC DNA]</scope>
    <source>
        <strain evidence="2 3">CHN_HEN01</strain>
    </source>
</reference>
<keyword evidence="3" id="KW-1185">Reference proteome</keyword>
<dbReference type="Proteomes" id="UP000095192">
    <property type="component" value="Unassembled WGS sequence"/>
</dbReference>
<dbReference type="PROSITE" id="PS51257">
    <property type="entry name" value="PROKAR_LIPOPROTEIN"/>
    <property type="match status" value="1"/>
</dbReference>
<accession>A0A1D3DB83</accession>
<organism evidence="2 3">
    <name type="scientific">Cyclospora cayetanensis</name>
    <dbReference type="NCBI Taxonomy" id="88456"/>
    <lineage>
        <taxon>Eukaryota</taxon>
        <taxon>Sar</taxon>
        <taxon>Alveolata</taxon>
        <taxon>Apicomplexa</taxon>
        <taxon>Conoidasida</taxon>
        <taxon>Coccidia</taxon>
        <taxon>Eucoccidiorida</taxon>
        <taxon>Eimeriorina</taxon>
        <taxon>Eimeriidae</taxon>
        <taxon>Cyclospora</taxon>
    </lineage>
</organism>
<proteinExistence type="predicted"/>
<evidence type="ECO:0000313" key="2">
    <source>
        <dbReference type="EMBL" id="OEH80685.1"/>
    </source>
</evidence>
<dbReference type="VEuPathDB" id="ToxoDB:cyc_05991"/>